<dbReference type="Proteomes" id="UP001595932">
    <property type="component" value="Unassembled WGS sequence"/>
</dbReference>
<comment type="caution">
    <text evidence="1">The sequence shown here is derived from an EMBL/GenBank/DDBJ whole genome shotgun (WGS) entry which is preliminary data.</text>
</comment>
<gene>
    <name evidence="1" type="ORF">ACFO5U_14750</name>
</gene>
<sequence length="279" mass="32004">MKRIWPVLGLSLSMVGVFGAYRKYKNLTAEEKPTWPEVRLAGAVTQEMAEALPEPMAKWLGKIGVIGREQVMAVYIKQTGWMKTKPEQTEWAESKAEQYSFVEPPSFYWKARMKMDGLSVTGSDSFRDGRAGMRIRFAGLVPINRQMPDGKLNESALQRFLMEMVWLPGLVFSPYVKFTKSTAHSVDAEMTYNESIAKVTFEFDEQGRIKRARAMRYKEVDEESVRLPCIAEVHDWQTVDGIEIPRRVDITWIIDGRPFTWYKFTVDGAKINPSVPASW</sequence>
<dbReference type="EMBL" id="JBHSGL010000015">
    <property type="protein sequence ID" value="MFC4714105.1"/>
    <property type="molecule type" value="Genomic_DNA"/>
</dbReference>
<organism evidence="1 2">
    <name type="scientific">Planococcus dechangensis</name>
    <dbReference type="NCBI Taxonomy" id="1176255"/>
    <lineage>
        <taxon>Bacteria</taxon>
        <taxon>Bacillati</taxon>
        <taxon>Bacillota</taxon>
        <taxon>Bacilli</taxon>
        <taxon>Bacillales</taxon>
        <taxon>Caryophanaceae</taxon>
        <taxon>Planococcus</taxon>
    </lineage>
</organism>
<dbReference type="Pfam" id="PF21900">
    <property type="entry name" value="DUF6920"/>
    <property type="match status" value="1"/>
</dbReference>
<dbReference type="InterPro" id="IPR054213">
    <property type="entry name" value="DUF6920"/>
</dbReference>
<dbReference type="RefSeq" id="WP_377279838.1">
    <property type="nucleotide sequence ID" value="NZ_JBHSGL010000015.1"/>
</dbReference>
<accession>A0ABV9MG86</accession>
<proteinExistence type="predicted"/>
<name>A0ABV9MG86_9BACL</name>
<keyword evidence="2" id="KW-1185">Reference proteome</keyword>
<protein>
    <submittedName>
        <fullName evidence="1">DUF6920 family protein</fullName>
    </submittedName>
</protein>
<reference evidence="2" key="1">
    <citation type="journal article" date="2019" name="Int. J. Syst. Evol. Microbiol.">
        <title>The Global Catalogue of Microorganisms (GCM) 10K type strain sequencing project: providing services to taxonomists for standard genome sequencing and annotation.</title>
        <authorList>
            <consortium name="The Broad Institute Genomics Platform"/>
            <consortium name="The Broad Institute Genome Sequencing Center for Infectious Disease"/>
            <person name="Wu L."/>
            <person name="Ma J."/>
        </authorList>
    </citation>
    <scope>NUCLEOTIDE SEQUENCE [LARGE SCALE GENOMIC DNA]</scope>
    <source>
        <strain evidence="2">CGMCC 1.12151</strain>
    </source>
</reference>
<evidence type="ECO:0000313" key="1">
    <source>
        <dbReference type="EMBL" id="MFC4714105.1"/>
    </source>
</evidence>
<evidence type="ECO:0000313" key="2">
    <source>
        <dbReference type="Proteomes" id="UP001595932"/>
    </source>
</evidence>